<gene>
    <name evidence="1" type="ORF">KZ820_14300</name>
</gene>
<organism evidence="1 2">
    <name type="scientific">Sphingomonas citri</name>
    <dbReference type="NCBI Taxonomy" id="2862499"/>
    <lineage>
        <taxon>Bacteria</taxon>
        <taxon>Pseudomonadati</taxon>
        <taxon>Pseudomonadota</taxon>
        <taxon>Alphaproteobacteria</taxon>
        <taxon>Sphingomonadales</taxon>
        <taxon>Sphingomonadaceae</taxon>
        <taxon>Sphingomonas</taxon>
    </lineage>
</organism>
<comment type="caution">
    <text evidence="1">The sequence shown here is derived from an EMBL/GenBank/DDBJ whole genome shotgun (WGS) entry which is preliminary data.</text>
</comment>
<protein>
    <recommendedName>
        <fullName evidence="3">Conjugal transfer protein TraR</fullName>
    </recommendedName>
</protein>
<reference evidence="1 2" key="1">
    <citation type="submission" date="2021-07" db="EMBL/GenBank/DDBJ databases">
        <title>Sphingomonas sp.</title>
        <authorList>
            <person name="Feng G."/>
            <person name="Li J."/>
            <person name="Pan M."/>
        </authorList>
    </citation>
    <scope>NUCLEOTIDE SEQUENCE [LARGE SCALE GENOMIC DNA]</scope>
    <source>
        <strain evidence="1 2">RRHST34</strain>
    </source>
</reference>
<evidence type="ECO:0008006" key="3">
    <source>
        <dbReference type="Google" id="ProtNLM"/>
    </source>
</evidence>
<proteinExistence type="predicted"/>
<sequence length="67" mass="7264">MSDAADEANDLAAAFTQRFVDQARAAAAQPDPVRGDCEACCDEDVMVKGAGGIMRCTPCRSKWEKRR</sequence>
<dbReference type="RefSeq" id="WP_219749290.1">
    <property type="nucleotide sequence ID" value="NZ_JAHXZN010000005.1"/>
</dbReference>
<dbReference type="EMBL" id="JAHXZN010000005">
    <property type="protein sequence ID" value="MBW6531909.1"/>
    <property type="molecule type" value="Genomic_DNA"/>
</dbReference>
<evidence type="ECO:0000313" key="2">
    <source>
        <dbReference type="Proteomes" id="UP000759103"/>
    </source>
</evidence>
<evidence type="ECO:0000313" key="1">
    <source>
        <dbReference type="EMBL" id="MBW6531909.1"/>
    </source>
</evidence>
<keyword evidence="2" id="KW-1185">Reference proteome</keyword>
<accession>A0ABS7BQM8</accession>
<dbReference type="Proteomes" id="UP000759103">
    <property type="component" value="Unassembled WGS sequence"/>
</dbReference>
<name>A0ABS7BQM8_9SPHN</name>